<dbReference type="CDD" id="cd00657">
    <property type="entry name" value="Ferritin_like"/>
    <property type="match status" value="1"/>
</dbReference>
<evidence type="ECO:0000313" key="2">
    <source>
        <dbReference type="EMBL" id="GLR67609.1"/>
    </source>
</evidence>
<name>A0ABQ6A613_9PROT</name>
<protein>
    <recommendedName>
        <fullName evidence="1">Rubrerythrin diiron-binding domain-containing protein</fullName>
    </recommendedName>
</protein>
<dbReference type="RefSeq" id="WP_284258350.1">
    <property type="nucleotide sequence ID" value="NZ_BSOS01000067.1"/>
</dbReference>
<dbReference type="Pfam" id="PF02915">
    <property type="entry name" value="Rubrerythrin"/>
    <property type="match status" value="1"/>
</dbReference>
<feature type="domain" description="Rubrerythrin diiron-binding" evidence="1">
    <location>
        <begin position="72"/>
        <end position="147"/>
    </location>
</feature>
<accession>A0ABQ6A613</accession>
<dbReference type="SUPFAM" id="SSF47240">
    <property type="entry name" value="Ferritin-like"/>
    <property type="match status" value="1"/>
</dbReference>
<keyword evidence="3" id="KW-1185">Reference proteome</keyword>
<organism evidence="2 3">
    <name type="scientific">Acidocella aquatica</name>
    <dbReference type="NCBI Taxonomy" id="1922313"/>
    <lineage>
        <taxon>Bacteria</taxon>
        <taxon>Pseudomonadati</taxon>
        <taxon>Pseudomonadota</taxon>
        <taxon>Alphaproteobacteria</taxon>
        <taxon>Acetobacterales</taxon>
        <taxon>Acidocellaceae</taxon>
        <taxon>Acidocella</taxon>
    </lineage>
</organism>
<dbReference type="InterPro" id="IPR009078">
    <property type="entry name" value="Ferritin-like_SF"/>
</dbReference>
<evidence type="ECO:0000259" key="1">
    <source>
        <dbReference type="Pfam" id="PF02915"/>
    </source>
</evidence>
<sequence>MDDANIAAADFKARHWDFAQPGRIKPGSGAHYEMLTRLLEETYNPYKPAVLDWPVLDEETKARITSLPIWDIAVQTEIKASMRIEAFAQTVKNPALRAALLHMAGEERRHRDVLSRLVAAYDIPMKPDEDYVLPVDAEWGFMVTGYSECIDSFFAYGLFEMARRSGYFPPALVETFEPVVQEEGRHILFFTNWIAWHKAAMPLWRRPYFAVKTAAVWAFLIWERIGIARDVDGLEGGDANFTINGSKSLSDEMDPAVLIDICLLEDKRRMAGYDARLVRPTTMPKLARLARLFIRPKKRPVAA</sequence>
<dbReference type="EMBL" id="BSOS01000067">
    <property type="protein sequence ID" value="GLR67609.1"/>
    <property type="molecule type" value="Genomic_DNA"/>
</dbReference>
<evidence type="ECO:0000313" key="3">
    <source>
        <dbReference type="Proteomes" id="UP001156641"/>
    </source>
</evidence>
<dbReference type="Gene3D" id="1.20.1260.10">
    <property type="match status" value="1"/>
</dbReference>
<dbReference type="InterPro" id="IPR003251">
    <property type="entry name" value="Rr_diiron-bd_dom"/>
</dbReference>
<dbReference type="Proteomes" id="UP001156641">
    <property type="component" value="Unassembled WGS sequence"/>
</dbReference>
<dbReference type="InterPro" id="IPR012347">
    <property type="entry name" value="Ferritin-like"/>
</dbReference>
<comment type="caution">
    <text evidence="2">The sequence shown here is derived from an EMBL/GenBank/DDBJ whole genome shotgun (WGS) entry which is preliminary data.</text>
</comment>
<proteinExistence type="predicted"/>
<gene>
    <name evidence="2" type="ORF">GCM10010909_22900</name>
</gene>
<reference evidence="3" key="1">
    <citation type="journal article" date="2019" name="Int. J. Syst. Evol. Microbiol.">
        <title>The Global Catalogue of Microorganisms (GCM) 10K type strain sequencing project: providing services to taxonomists for standard genome sequencing and annotation.</title>
        <authorList>
            <consortium name="The Broad Institute Genomics Platform"/>
            <consortium name="The Broad Institute Genome Sequencing Center for Infectious Disease"/>
            <person name="Wu L."/>
            <person name="Ma J."/>
        </authorList>
    </citation>
    <scope>NUCLEOTIDE SEQUENCE [LARGE SCALE GENOMIC DNA]</scope>
    <source>
        <strain evidence="3">NBRC 112502</strain>
    </source>
</reference>